<dbReference type="AlphaFoldDB" id="A0A840BR09"/>
<keyword evidence="1" id="KW-0732">Signal</keyword>
<dbReference type="Gene3D" id="2.60.120.430">
    <property type="entry name" value="Galactose-binding lectin"/>
    <property type="match status" value="1"/>
</dbReference>
<dbReference type="Pfam" id="PF18559">
    <property type="entry name" value="Exop_C"/>
    <property type="match status" value="1"/>
</dbReference>
<comment type="caution">
    <text evidence="3">The sequence shown here is derived from an EMBL/GenBank/DDBJ whole genome shotgun (WGS) entry which is preliminary data.</text>
</comment>
<name>A0A840BR09_9RHOO</name>
<keyword evidence="3" id="KW-0326">Glycosidase</keyword>
<protein>
    <submittedName>
        <fullName evidence="3">Beta-glucosidase</fullName>
        <ecNumber evidence="3">3.2.1.21</ecNumber>
    </submittedName>
</protein>
<feature type="domain" description="ExoP galactose-binding-like" evidence="2">
    <location>
        <begin position="103"/>
        <end position="217"/>
    </location>
</feature>
<proteinExistence type="predicted"/>
<gene>
    <name evidence="3" type="ORF">GGR36_002155</name>
</gene>
<accession>A0A840BR09</accession>
<evidence type="ECO:0000313" key="3">
    <source>
        <dbReference type="EMBL" id="MBB4012847.1"/>
    </source>
</evidence>
<sequence>MIKEISKLSASAMLAMTALSLSLVTGCASTPGAAPAAAAPAAPADAGKLPPLVVYGNEGNVDPNILYLGTPANWAFVVPKNGLGAMDAGSVKAEPTKIGGINGVKVTWTGGTGQIYSQSKISHDQYDYIDANAALVFDTVLHQAPEDQVTMRVDCRYPCMGVVDVTDYLKKMPLEKPTTVKIPLACFEKAGTKFAVVNTPWVVFTNKALSMSFANVRYVPGAGKDADVMMKCGG</sequence>
<feature type="chain" id="PRO_5032611861" evidence="1">
    <location>
        <begin position="37"/>
        <end position="234"/>
    </location>
</feature>
<dbReference type="GO" id="GO:0008422">
    <property type="term" value="F:beta-glucosidase activity"/>
    <property type="evidence" value="ECO:0007669"/>
    <property type="project" value="UniProtKB-EC"/>
</dbReference>
<reference evidence="3 4" key="1">
    <citation type="submission" date="2020-08" db="EMBL/GenBank/DDBJ databases">
        <title>Genomic Encyclopedia of Type Strains, Phase IV (KMG-IV): sequencing the most valuable type-strain genomes for metagenomic binning, comparative biology and taxonomic classification.</title>
        <authorList>
            <person name="Goeker M."/>
        </authorList>
    </citation>
    <scope>NUCLEOTIDE SEQUENCE [LARGE SCALE GENOMIC DNA]</scope>
    <source>
        <strain evidence="3 4">DSM 106739</strain>
    </source>
</reference>
<dbReference type="PROSITE" id="PS51257">
    <property type="entry name" value="PROKAR_LIPOPROTEIN"/>
    <property type="match status" value="1"/>
</dbReference>
<feature type="signal peptide" evidence="1">
    <location>
        <begin position="1"/>
        <end position="36"/>
    </location>
</feature>
<evidence type="ECO:0000256" key="1">
    <source>
        <dbReference type="SAM" id="SignalP"/>
    </source>
</evidence>
<dbReference type="InterPro" id="IPR041443">
    <property type="entry name" value="Exop_C"/>
</dbReference>
<organism evidence="3 4">
    <name type="scientific">Niveibacterium umoris</name>
    <dbReference type="NCBI Taxonomy" id="1193620"/>
    <lineage>
        <taxon>Bacteria</taxon>
        <taxon>Pseudomonadati</taxon>
        <taxon>Pseudomonadota</taxon>
        <taxon>Betaproteobacteria</taxon>
        <taxon>Rhodocyclales</taxon>
        <taxon>Rhodocyclaceae</taxon>
        <taxon>Niveibacterium</taxon>
    </lineage>
</organism>
<keyword evidence="3" id="KW-0378">Hydrolase</keyword>
<keyword evidence="4" id="KW-1185">Reference proteome</keyword>
<evidence type="ECO:0000313" key="4">
    <source>
        <dbReference type="Proteomes" id="UP000561045"/>
    </source>
</evidence>
<evidence type="ECO:0000259" key="2">
    <source>
        <dbReference type="Pfam" id="PF18559"/>
    </source>
</evidence>
<dbReference type="EMBL" id="JACIET010000001">
    <property type="protein sequence ID" value="MBB4012847.1"/>
    <property type="molecule type" value="Genomic_DNA"/>
</dbReference>
<dbReference type="RefSeq" id="WP_207064242.1">
    <property type="nucleotide sequence ID" value="NZ_BAABLE010000011.1"/>
</dbReference>
<dbReference type="Proteomes" id="UP000561045">
    <property type="component" value="Unassembled WGS sequence"/>
</dbReference>
<dbReference type="EC" id="3.2.1.21" evidence="3"/>